<dbReference type="PATRIC" id="fig|1423771.3.peg.225"/>
<gene>
    <name evidence="1" type="ORF">FC47_GL000220</name>
</gene>
<dbReference type="Proteomes" id="UP000050901">
    <property type="component" value="Unassembled WGS sequence"/>
</dbReference>
<evidence type="ECO:0000313" key="1">
    <source>
        <dbReference type="EMBL" id="KRL25688.1"/>
    </source>
</evidence>
<evidence type="ECO:0000313" key="2">
    <source>
        <dbReference type="Proteomes" id="UP000050901"/>
    </source>
</evidence>
<comment type="caution">
    <text evidence="1">The sequence shown here is derived from an EMBL/GenBank/DDBJ whole genome shotgun (WGS) entry which is preliminary data.</text>
</comment>
<proteinExistence type="predicted"/>
<dbReference type="EMBL" id="AZEQ01000010">
    <property type="protein sequence ID" value="KRL25688.1"/>
    <property type="molecule type" value="Genomic_DNA"/>
</dbReference>
<name>A0A0R1PBR2_LIMMU</name>
<reference evidence="1 2" key="1">
    <citation type="journal article" date="2015" name="Genome Announc.">
        <title>Expanding the biotechnology potential of lactobacilli through comparative genomics of 213 strains and associated genera.</title>
        <authorList>
            <person name="Sun Z."/>
            <person name="Harris H.M."/>
            <person name="McCann A."/>
            <person name="Guo C."/>
            <person name="Argimon S."/>
            <person name="Zhang W."/>
            <person name="Yang X."/>
            <person name="Jeffery I.B."/>
            <person name="Cooney J.C."/>
            <person name="Kagawa T.F."/>
            <person name="Liu W."/>
            <person name="Song Y."/>
            <person name="Salvetti E."/>
            <person name="Wrobel A."/>
            <person name="Rasinkangas P."/>
            <person name="Parkhill J."/>
            <person name="Rea M.C."/>
            <person name="O'Sullivan O."/>
            <person name="Ritari J."/>
            <person name="Douillard F.P."/>
            <person name="Paul Ross R."/>
            <person name="Yang R."/>
            <person name="Briner A.E."/>
            <person name="Felis G.E."/>
            <person name="de Vos W.M."/>
            <person name="Barrangou R."/>
            <person name="Klaenhammer T.R."/>
            <person name="Caufield P.W."/>
            <person name="Cui Y."/>
            <person name="Zhang H."/>
            <person name="O'Toole P.W."/>
        </authorList>
    </citation>
    <scope>NUCLEOTIDE SEQUENCE [LARGE SCALE GENOMIC DNA]</scope>
    <source>
        <strain evidence="1 2">DSM 13345</strain>
    </source>
</reference>
<dbReference type="AlphaFoldDB" id="A0A0R1PBR2"/>
<sequence>MKNMTQRISSEKWAKMADYIEQNMDGYDLIERHGYCLGVKLPDVAAWLEFTETKGTIAIDIMDHPETPMDGQILEYSFGYSLEAIPTILAVANRYLVECGGFEQAVYQKNHGKRFADYYDDEIRKLIPSRGGSNRTYVYVVYEIFYDEQGDTTKVGSYSFLHKADAEHYLKKLQADQKPNRFAYLRTQKLLLNDQVDRKNVTNIWVDPEVTHANLYNYAPQIPMAFSQFKRASDEGTTKFIHDVQQIVLDPDSIKGRVS</sequence>
<protein>
    <submittedName>
        <fullName evidence="1">Uncharacterized protein</fullName>
    </submittedName>
</protein>
<accession>A0A0R1PBR2</accession>
<organism evidence="1 2">
    <name type="scientific">Limosilactobacillus mucosae DSM 13345</name>
    <dbReference type="NCBI Taxonomy" id="1423771"/>
    <lineage>
        <taxon>Bacteria</taxon>
        <taxon>Bacillati</taxon>
        <taxon>Bacillota</taxon>
        <taxon>Bacilli</taxon>
        <taxon>Lactobacillales</taxon>
        <taxon>Lactobacillaceae</taxon>
        <taxon>Limosilactobacillus</taxon>
    </lineage>
</organism>